<sequence>MMPETPVPQGFHSPWGRVVALIENDVGDRFYRLASDGVGDSLLPALMVEDAWGAFLEVQRKEFEKTHA</sequence>
<organism evidence="1">
    <name type="scientific">marine sediment metagenome</name>
    <dbReference type="NCBI Taxonomy" id="412755"/>
    <lineage>
        <taxon>unclassified sequences</taxon>
        <taxon>metagenomes</taxon>
        <taxon>ecological metagenomes</taxon>
    </lineage>
</organism>
<gene>
    <name evidence="1" type="ORF">LCGC14_0745170</name>
</gene>
<proteinExistence type="predicted"/>
<comment type="caution">
    <text evidence="1">The sequence shown here is derived from an EMBL/GenBank/DDBJ whole genome shotgun (WGS) entry which is preliminary data.</text>
</comment>
<accession>A0A0F9Q9Q3</accession>
<dbReference type="EMBL" id="LAZR01001774">
    <property type="protein sequence ID" value="KKN39234.1"/>
    <property type="molecule type" value="Genomic_DNA"/>
</dbReference>
<name>A0A0F9Q9Q3_9ZZZZ</name>
<dbReference type="AlphaFoldDB" id="A0A0F9Q9Q3"/>
<protein>
    <submittedName>
        <fullName evidence="1">Uncharacterized protein</fullName>
    </submittedName>
</protein>
<reference evidence="1" key="1">
    <citation type="journal article" date="2015" name="Nature">
        <title>Complex archaea that bridge the gap between prokaryotes and eukaryotes.</title>
        <authorList>
            <person name="Spang A."/>
            <person name="Saw J.H."/>
            <person name="Jorgensen S.L."/>
            <person name="Zaremba-Niedzwiedzka K."/>
            <person name="Martijn J."/>
            <person name="Lind A.E."/>
            <person name="van Eijk R."/>
            <person name="Schleper C."/>
            <person name="Guy L."/>
            <person name="Ettema T.J."/>
        </authorList>
    </citation>
    <scope>NUCLEOTIDE SEQUENCE</scope>
</reference>
<evidence type="ECO:0000313" key="1">
    <source>
        <dbReference type="EMBL" id="KKN39234.1"/>
    </source>
</evidence>